<evidence type="ECO:0000313" key="1">
    <source>
        <dbReference type="EMBL" id="MFC5861312.1"/>
    </source>
</evidence>
<keyword evidence="2" id="KW-1185">Reference proteome</keyword>
<reference evidence="2" key="1">
    <citation type="journal article" date="2019" name="Int. J. Syst. Evol. Microbiol.">
        <title>The Global Catalogue of Microorganisms (GCM) 10K type strain sequencing project: providing services to taxonomists for standard genome sequencing and annotation.</title>
        <authorList>
            <consortium name="The Broad Institute Genomics Platform"/>
            <consortium name="The Broad Institute Genome Sequencing Center for Infectious Disease"/>
            <person name="Wu L."/>
            <person name="Ma J."/>
        </authorList>
    </citation>
    <scope>NUCLEOTIDE SEQUENCE [LARGE SCALE GENOMIC DNA]</scope>
    <source>
        <strain evidence="2">JCM 4087</strain>
    </source>
</reference>
<dbReference type="EMBL" id="JBHSPH010000001">
    <property type="protein sequence ID" value="MFC5861312.1"/>
    <property type="molecule type" value="Genomic_DNA"/>
</dbReference>
<dbReference type="RefSeq" id="WP_263333956.1">
    <property type="nucleotide sequence ID" value="NZ_JAGSYH010000002.1"/>
</dbReference>
<gene>
    <name evidence="1" type="ORF">ACFPT7_03315</name>
</gene>
<name>A0ABW1EDF4_9BACT</name>
<evidence type="ECO:0000313" key="2">
    <source>
        <dbReference type="Proteomes" id="UP001596091"/>
    </source>
</evidence>
<comment type="caution">
    <text evidence="1">The sequence shown here is derived from an EMBL/GenBank/DDBJ whole genome shotgun (WGS) entry which is preliminary data.</text>
</comment>
<proteinExistence type="predicted"/>
<accession>A0ABW1EDF4</accession>
<dbReference type="Proteomes" id="UP001596091">
    <property type="component" value="Unassembled WGS sequence"/>
</dbReference>
<organism evidence="1 2">
    <name type="scientific">Acidicapsa dinghuensis</name>
    <dbReference type="NCBI Taxonomy" id="2218256"/>
    <lineage>
        <taxon>Bacteria</taxon>
        <taxon>Pseudomonadati</taxon>
        <taxon>Acidobacteriota</taxon>
        <taxon>Terriglobia</taxon>
        <taxon>Terriglobales</taxon>
        <taxon>Acidobacteriaceae</taxon>
        <taxon>Acidicapsa</taxon>
    </lineage>
</organism>
<sequence>MSIAQAIFDLKADPESFLRASRLKILGGGKTSFDVPANFKMEVNPEGGCKAICVLQDTAPLGVDQFQAWYFPMQQL</sequence>
<protein>
    <submittedName>
        <fullName evidence="1">Uncharacterized protein</fullName>
    </submittedName>
</protein>